<dbReference type="Proteomes" id="UP000033754">
    <property type="component" value="Unassembled WGS sequence"/>
</dbReference>
<keyword evidence="1" id="KW-0812">Transmembrane</keyword>
<reference evidence="2 3" key="1">
    <citation type="submission" date="2015-01" db="EMBL/GenBank/DDBJ databases">
        <title>Genome Sequencing of Rickettsiales.</title>
        <authorList>
            <person name="Daugherty S.C."/>
            <person name="Su Q."/>
            <person name="Abolude K."/>
            <person name="Beier-Sexton M."/>
            <person name="Carlyon J.A."/>
            <person name="Carter R."/>
            <person name="Day N.P."/>
            <person name="Dumler S.J."/>
            <person name="Dyachenko V."/>
            <person name="Godinez A."/>
            <person name="Kurtti T.J."/>
            <person name="Lichay M."/>
            <person name="Mullins K.E."/>
            <person name="Ott S."/>
            <person name="Pappas-Brown V."/>
            <person name="Paris D.H."/>
            <person name="Patel P."/>
            <person name="Richards A.L."/>
            <person name="Sadzewicz L."/>
            <person name="Sears K."/>
            <person name="Seidman D."/>
            <person name="Sengamalay N."/>
            <person name="Stenos J."/>
            <person name="Tallon L.J."/>
            <person name="Vincent G."/>
            <person name="Fraser C.M."/>
            <person name="Munderloh U."/>
            <person name="Dunning-Hotopp J.C."/>
        </authorList>
    </citation>
    <scope>NUCLEOTIDE SEQUENCE [LARGE SCALE GENOMIC DNA]</scope>
    <source>
        <strain evidence="2 3">NCH-1</strain>
    </source>
</reference>
<evidence type="ECO:0000313" key="2">
    <source>
        <dbReference type="EMBL" id="KJV68533.1"/>
    </source>
</evidence>
<proteinExistence type="predicted"/>
<keyword evidence="1" id="KW-1133">Transmembrane helix</keyword>
<name>A0A0F3NKE4_ANAPH</name>
<accession>A0A0F3NKE4</accession>
<keyword evidence="1" id="KW-0472">Membrane</keyword>
<dbReference type="PATRIC" id="fig|1359161.3.peg.200"/>
<evidence type="ECO:0000256" key="1">
    <source>
        <dbReference type="SAM" id="Phobius"/>
    </source>
</evidence>
<dbReference type="EMBL" id="LANT01000001">
    <property type="protein sequence ID" value="KJV68533.1"/>
    <property type="molecule type" value="Genomic_DNA"/>
</dbReference>
<sequence length="58" mass="6739">MCNAISFIQRGIEAFTEGFARFVRKKSFLKLLLGYSATTLYYIFTHIIPMGVYININR</sequence>
<organism evidence="2 3">
    <name type="scientific">Anaplasma phagocytophilum str. NCH-1</name>
    <dbReference type="NCBI Taxonomy" id="1359161"/>
    <lineage>
        <taxon>Bacteria</taxon>
        <taxon>Pseudomonadati</taxon>
        <taxon>Pseudomonadota</taxon>
        <taxon>Alphaproteobacteria</taxon>
        <taxon>Rickettsiales</taxon>
        <taxon>Anaplasmataceae</taxon>
        <taxon>Anaplasma</taxon>
        <taxon>phagocytophilum group</taxon>
    </lineage>
</organism>
<protein>
    <submittedName>
        <fullName evidence="2">Uncharacterized protein</fullName>
    </submittedName>
</protein>
<gene>
    <name evidence="2" type="ORF">EPHNCH_0191</name>
</gene>
<dbReference type="AlphaFoldDB" id="A0A0F3NKE4"/>
<feature type="transmembrane region" description="Helical" evidence="1">
    <location>
        <begin position="31"/>
        <end position="56"/>
    </location>
</feature>
<evidence type="ECO:0000313" key="3">
    <source>
        <dbReference type="Proteomes" id="UP000033754"/>
    </source>
</evidence>
<comment type="caution">
    <text evidence="2">The sequence shown here is derived from an EMBL/GenBank/DDBJ whole genome shotgun (WGS) entry which is preliminary data.</text>
</comment>